<comment type="similarity">
    <text evidence="4">Belongs to the AAA ATPase family.</text>
</comment>
<evidence type="ECO:0000256" key="4">
    <source>
        <dbReference type="RuleBase" id="RU003651"/>
    </source>
</evidence>
<dbReference type="Pfam" id="PF00004">
    <property type="entry name" value="AAA"/>
    <property type="match status" value="2"/>
</dbReference>
<name>M5FXH9_DACPD</name>
<evidence type="ECO:0000256" key="3">
    <source>
        <dbReference type="ARBA" id="ARBA00022840"/>
    </source>
</evidence>
<evidence type="ECO:0000259" key="5">
    <source>
        <dbReference type="SMART" id="SM00382"/>
    </source>
</evidence>
<organism evidence="6 7">
    <name type="scientific">Dacryopinax primogenitus (strain DJM 731)</name>
    <name type="common">Brown rot fungus</name>
    <dbReference type="NCBI Taxonomy" id="1858805"/>
    <lineage>
        <taxon>Eukaryota</taxon>
        <taxon>Fungi</taxon>
        <taxon>Dikarya</taxon>
        <taxon>Basidiomycota</taxon>
        <taxon>Agaricomycotina</taxon>
        <taxon>Dacrymycetes</taxon>
        <taxon>Dacrymycetales</taxon>
        <taxon>Dacrymycetaceae</taxon>
        <taxon>Dacryopinax</taxon>
    </lineage>
</organism>
<evidence type="ECO:0000256" key="1">
    <source>
        <dbReference type="ARBA" id="ARBA00022737"/>
    </source>
</evidence>
<keyword evidence="7" id="KW-1185">Reference proteome</keyword>
<dbReference type="PANTHER" id="PTHR23077:SF27">
    <property type="entry name" value="ATPASE FAMILY GENE 2 PROTEIN HOMOLOG A"/>
    <property type="match status" value="1"/>
</dbReference>
<sequence length="551" mass="59966">MDHDEEMNAFASVGGLDRQIAEIRNLIELPLQRPDLFRRFGIKPPRGVLLHGPPGTGKTRLAHAIATSTRSSLILIHGPELSSAYHGETEAALRQVFQKARKQSPCVIVLDELDALCPKREEGSGEVEKRVVATLLTLMDGMADEDEKEGGRVIVVGTTNRVNTIDPALRRPGRFDREIEIGIPDATARLAILHVLLARIPHSLDDDTLKPLADRTHGYVGADLAALVRDAGTLAIHRWLDASKLTAAPKMTAELTNADLLNALPGTRPSAMREVFIETPSVRWSDIGGQQSVKEKLKECVEWPLLYPKTFERLGVTPPKGVLLYGPPGCSKTLTAKALATESGINFLAVKGPELLNKYVGESERAIREIFRKARAAAPSIIFFDEIDALGSMRTSGDNAGGAHEGMLTTLLNEMDGIQELVGVTIVAATNRPDVIDSALMRPGRLDRILYVGPPDLEARMEILKIRTAKMAVEPGIDFHDLAVKTTGCSGAEIAALCQEAALAAMKENIDAAFVGIRHFRESIDTARRGITPEVVERFKIWSETSGVRHA</sequence>
<gene>
    <name evidence="6" type="ORF">DACRYDRAFT_80702</name>
</gene>
<dbReference type="STRING" id="1858805.M5FXH9"/>
<dbReference type="Pfam" id="PF17862">
    <property type="entry name" value="AAA_lid_3"/>
    <property type="match status" value="2"/>
</dbReference>
<protein>
    <submittedName>
        <fullName evidence="6">Transitional endoplasmic reticulum ATPase</fullName>
    </submittedName>
</protein>
<reference evidence="6 7" key="1">
    <citation type="journal article" date="2012" name="Science">
        <title>The Paleozoic origin of enzymatic lignin decomposition reconstructed from 31 fungal genomes.</title>
        <authorList>
            <person name="Floudas D."/>
            <person name="Binder M."/>
            <person name="Riley R."/>
            <person name="Barry K."/>
            <person name="Blanchette R.A."/>
            <person name="Henrissat B."/>
            <person name="Martinez A.T."/>
            <person name="Otillar R."/>
            <person name="Spatafora J.W."/>
            <person name="Yadav J.S."/>
            <person name="Aerts A."/>
            <person name="Benoit I."/>
            <person name="Boyd A."/>
            <person name="Carlson A."/>
            <person name="Copeland A."/>
            <person name="Coutinho P.M."/>
            <person name="de Vries R.P."/>
            <person name="Ferreira P."/>
            <person name="Findley K."/>
            <person name="Foster B."/>
            <person name="Gaskell J."/>
            <person name="Glotzer D."/>
            <person name="Gorecki P."/>
            <person name="Heitman J."/>
            <person name="Hesse C."/>
            <person name="Hori C."/>
            <person name="Igarashi K."/>
            <person name="Jurgens J.A."/>
            <person name="Kallen N."/>
            <person name="Kersten P."/>
            <person name="Kohler A."/>
            <person name="Kuees U."/>
            <person name="Kumar T.K.A."/>
            <person name="Kuo A."/>
            <person name="LaButti K."/>
            <person name="Larrondo L.F."/>
            <person name="Lindquist E."/>
            <person name="Ling A."/>
            <person name="Lombard V."/>
            <person name="Lucas S."/>
            <person name="Lundell T."/>
            <person name="Martin R."/>
            <person name="McLaughlin D.J."/>
            <person name="Morgenstern I."/>
            <person name="Morin E."/>
            <person name="Murat C."/>
            <person name="Nagy L.G."/>
            <person name="Nolan M."/>
            <person name="Ohm R.A."/>
            <person name="Patyshakuliyeva A."/>
            <person name="Rokas A."/>
            <person name="Ruiz-Duenas F.J."/>
            <person name="Sabat G."/>
            <person name="Salamov A."/>
            <person name="Samejima M."/>
            <person name="Schmutz J."/>
            <person name="Slot J.C."/>
            <person name="St John F."/>
            <person name="Stenlid J."/>
            <person name="Sun H."/>
            <person name="Sun S."/>
            <person name="Syed K."/>
            <person name="Tsang A."/>
            <person name="Wiebenga A."/>
            <person name="Young D."/>
            <person name="Pisabarro A."/>
            <person name="Eastwood D.C."/>
            <person name="Martin F."/>
            <person name="Cullen D."/>
            <person name="Grigoriev I.V."/>
            <person name="Hibbett D.S."/>
        </authorList>
    </citation>
    <scope>NUCLEOTIDE SEQUENCE [LARGE SCALE GENOMIC DNA]</scope>
    <source>
        <strain evidence="6 7">DJM-731 SS1</strain>
    </source>
</reference>
<proteinExistence type="inferred from homology"/>
<dbReference type="InterPro" id="IPR041569">
    <property type="entry name" value="AAA_lid_3"/>
</dbReference>
<dbReference type="InterPro" id="IPR027417">
    <property type="entry name" value="P-loop_NTPase"/>
</dbReference>
<dbReference type="FunFam" id="3.40.50.300:FF:000018">
    <property type="entry name" value="Cell division control 48"/>
    <property type="match status" value="1"/>
</dbReference>
<dbReference type="InterPro" id="IPR003959">
    <property type="entry name" value="ATPase_AAA_core"/>
</dbReference>
<dbReference type="PROSITE" id="PS00674">
    <property type="entry name" value="AAA"/>
    <property type="match status" value="2"/>
</dbReference>
<dbReference type="InterPro" id="IPR003960">
    <property type="entry name" value="ATPase_AAA_CS"/>
</dbReference>
<accession>M5FXH9</accession>
<dbReference type="CDD" id="cd19511">
    <property type="entry name" value="RecA-like_CDC48_r2-like"/>
    <property type="match status" value="1"/>
</dbReference>
<keyword evidence="1" id="KW-0677">Repeat</keyword>
<dbReference type="Gene3D" id="3.40.50.300">
    <property type="entry name" value="P-loop containing nucleotide triphosphate hydrolases"/>
    <property type="match status" value="2"/>
</dbReference>
<dbReference type="Proteomes" id="UP000030653">
    <property type="component" value="Unassembled WGS sequence"/>
</dbReference>
<evidence type="ECO:0000256" key="2">
    <source>
        <dbReference type="ARBA" id="ARBA00022741"/>
    </source>
</evidence>
<dbReference type="GO" id="GO:0016887">
    <property type="term" value="F:ATP hydrolysis activity"/>
    <property type="evidence" value="ECO:0007669"/>
    <property type="project" value="InterPro"/>
</dbReference>
<dbReference type="Gene3D" id="1.10.8.60">
    <property type="match status" value="2"/>
</dbReference>
<dbReference type="HOGENOM" id="CLU_000688_8_3_1"/>
<dbReference type="SMART" id="SM00382">
    <property type="entry name" value="AAA"/>
    <property type="match status" value="2"/>
</dbReference>
<dbReference type="RefSeq" id="XP_040627397.1">
    <property type="nucleotide sequence ID" value="XM_040776462.1"/>
</dbReference>
<dbReference type="AlphaFoldDB" id="M5FXH9"/>
<feature type="domain" description="AAA+ ATPase" evidence="5">
    <location>
        <begin position="44"/>
        <end position="185"/>
    </location>
</feature>
<evidence type="ECO:0000313" key="6">
    <source>
        <dbReference type="EMBL" id="EJU00500.1"/>
    </source>
</evidence>
<dbReference type="SUPFAM" id="SSF52540">
    <property type="entry name" value="P-loop containing nucleoside triphosphate hydrolases"/>
    <property type="match status" value="2"/>
</dbReference>
<dbReference type="OrthoDB" id="27435at2759"/>
<evidence type="ECO:0000313" key="7">
    <source>
        <dbReference type="Proteomes" id="UP000030653"/>
    </source>
</evidence>
<dbReference type="InterPro" id="IPR050168">
    <property type="entry name" value="AAA_ATPase_domain"/>
</dbReference>
<dbReference type="OMA" id="DRHIYVA"/>
<dbReference type="GeneID" id="63691524"/>
<dbReference type="PANTHER" id="PTHR23077">
    <property type="entry name" value="AAA-FAMILY ATPASE"/>
    <property type="match status" value="1"/>
</dbReference>
<dbReference type="GO" id="GO:0005737">
    <property type="term" value="C:cytoplasm"/>
    <property type="evidence" value="ECO:0007669"/>
    <property type="project" value="TreeGrafter"/>
</dbReference>
<dbReference type="FunFam" id="3.40.50.300:FF:001985">
    <property type="entry name" value="Chromosome 9, whole genome shotgun sequence"/>
    <property type="match status" value="1"/>
</dbReference>
<keyword evidence="3 4" id="KW-0067">ATP-binding</keyword>
<dbReference type="EMBL" id="JH795866">
    <property type="protein sequence ID" value="EJU00500.1"/>
    <property type="molecule type" value="Genomic_DNA"/>
</dbReference>
<dbReference type="InterPro" id="IPR003593">
    <property type="entry name" value="AAA+_ATPase"/>
</dbReference>
<feature type="domain" description="AAA+ ATPase" evidence="5">
    <location>
        <begin position="318"/>
        <end position="456"/>
    </location>
</feature>
<dbReference type="CDD" id="cd19503">
    <property type="entry name" value="RecA-like_CDC48_NLV2_r1-like"/>
    <property type="match status" value="1"/>
</dbReference>
<dbReference type="GO" id="GO:0005524">
    <property type="term" value="F:ATP binding"/>
    <property type="evidence" value="ECO:0007669"/>
    <property type="project" value="UniProtKB-KW"/>
</dbReference>
<keyword evidence="2 4" id="KW-0547">Nucleotide-binding</keyword>